<comment type="catalytic activity">
    <reaction evidence="3">
        <text>isatin + NADPH + H(+) = 3-hydroxyindolin-2-one + NADP(+)</text>
        <dbReference type="Rhea" id="RHEA:68608"/>
        <dbReference type="ChEBI" id="CHEBI:15378"/>
        <dbReference type="ChEBI" id="CHEBI:27539"/>
        <dbReference type="ChEBI" id="CHEBI:28536"/>
        <dbReference type="ChEBI" id="CHEBI:57783"/>
        <dbReference type="ChEBI" id="CHEBI:58349"/>
    </reaction>
</comment>
<protein>
    <recommendedName>
        <fullName evidence="5">2-dehydropantolactone reductase</fullName>
        <ecNumber evidence="4">1.1.1.358</ecNumber>
    </recommendedName>
    <alternativeName>
        <fullName evidence="5">2-dehydropantolactone reductase</fullName>
    </alternativeName>
    <alternativeName>
        <fullName evidence="6">Ketopantoyl-lactone reductase</fullName>
    </alternativeName>
</protein>
<name>A0A1E4TXQ5_PACTA</name>
<dbReference type="GO" id="GO:0004032">
    <property type="term" value="F:aldose reductase (NADPH) activity"/>
    <property type="evidence" value="ECO:0007669"/>
    <property type="project" value="EnsemblFungi"/>
</dbReference>
<evidence type="ECO:0000256" key="9">
    <source>
        <dbReference type="PIRSR" id="PIRSR000097-3"/>
    </source>
</evidence>
<evidence type="ECO:0000313" key="11">
    <source>
        <dbReference type="EMBL" id="ODV96501.1"/>
    </source>
</evidence>
<dbReference type="SUPFAM" id="SSF51430">
    <property type="entry name" value="NAD(P)-linked oxidoreductase"/>
    <property type="match status" value="1"/>
</dbReference>
<evidence type="ECO:0000259" key="10">
    <source>
        <dbReference type="Pfam" id="PF00248"/>
    </source>
</evidence>
<gene>
    <name evidence="11" type="ORF">PACTADRAFT_49833</name>
</gene>
<dbReference type="Pfam" id="PF00248">
    <property type="entry name" value="Aldo_ket_red"/>
    <property type="match status" value="1"/>
</dbReference>
<dbReference type="PANTHER" id="PTHR43827">
    <property type="entry name" value="2,5-DIKETO-D-GLUCONIC ACID REDUCTASE"/>
    <property type="match status" value="1"/>
</dbReference>
<organism evidence="11 12">
    <name type="scientific">Pachysolen tannophilus NRRL Y-2460</name>
    <dbReference type="NCBI Taxonomy" id="669874"/>
    <lineage>
        <taxon>Eukaryota</taxon>
        <taxon>Fungi</taxon>
        <taxon>Dikarya</taxon>
        <taxon>Ascomycota</taxon>
        <taxon>Saccharomycotina</taxon>
        <taxon>Pichiomycetes</taxon>
        <taxon>Pachysolenaceae</taxon>
        <taxon>Pachysolen</taxon>
    </lineage>
</organism>
<evidence type="ECO:0000256" key="1">
    <source>
        <dbReference type="ARBA" id="ARBA00023002"/>
    </source>
</evidence>
<feature type="site" description="Lowers pKa of active site Tyr" evidence="9">
    <location>
        <position position="82"/>
    </location>
</feature>
<evidence type="ECO:0000313" key="12">
    <source>
        <dbReference type="Proteomes" id="UP000094236"/>
    </source>
</evidence>
<dbReference type="OrthoDB" id="416253at2759"/>
<dbReference type="CDD" id="cd19071">
    <property type="entry name" value="AKR_AKR1-5-like"/>
    <property type="match status" value="1"/>
</dbReference>
<dbReference type="GO" id="GO:0042180">
    <property type="term" value="P:ketone metabolic process"/>
    <property type="evidence" value="ECO:0007669"/>
    <property type="project" value="UniProtKB-ARBA"/>
</dbReference>
<evidence type="ECO:0000256" key="3">
    <source>
        <dbReference type="ARBA" id="ARBA00051098"/>
    </source>
</evidence>
<keyword evidence="1" id="KW-0560">Oxidoreductase</keyword>
<dbReference type="PANTHER" id="PTHR43827:SF13">
    <property type="entry name" value="ALDO_KETO REDUCTASE FAMILY PROTEIN"/>
    <property type="match status" value="1"/>
</dbReference>
<evidence type="ECO:0000256" key="4">
    <source>
        <dbReference type="ARBA" id="ARBA00066965"/>
    </source>
</evidence>
<dbReference type="PROSITE" id="PS00063">
    <property type="entry name" value="ALDOKETO_REDUCTASE_3"/>
    <property type="match status" value="1"/>
</dbReference>
<dbReference type="Gene3D" id="3.20.20.100">
    <property type="entry name" value="NADP-dependent oxidoreductase domain"/>
    <property type="match status" value="1"/>
</dbReference>
<dbReference type="STRING" id="669874.A0A1E4TXQ5"/>
<evidence type="ECO:0000256" key="2">
    <source>
        <dbReference type="ARBA" id="ARBA00050878"/>
    </source>
</evidence>
<proteinExistence type="predicted"/>
<dbReference type="AlphaFoldDB" id="A0A1E4TXQ5"/>
<dbReference type="PROSITE" id="PS00062">
    <property type="entry name" value="ALDOKETO_REDUCTASE_2"/>
    <property type="match status" value="1"/>
</dbReference>
<evidence type="ECO:0000256" key="8">
    <source>
        <dbReference type="PIRSR" id="PIRSR000097-2"/>
    </source>
</evidence>
<dbReference type="EC" id="1.1.1.358" evidence="4"/>
<dbReference type="Proteomes" id="UP000094236">
    <property type="component" value="Unassembled WGS sequence"/>
</dbReference>
<feature type="binding site" evidence="8">
    <location>
        <position position="116"/>
    </location>
    <ligand>
        <name>substrate</name>
    </ligand>
</feature>
<accession>A0A1E4TXQ5</accession>
<dbReference type="GO" id="GO:0019568">
    <property type="term" value="P:arabinose catabolic process"/>
    <property type="evidence" value="ECO:0007669"/>
    <property type="project" value="EnsemblFungi"/>
</dbReference>
<keyword evidence="12" id="KW-1185">Reference proteome</keyword>
<dbReference type="GO" id="GO:0042843">
    <property type="term" value="P:D-xylose catabolic process"/>
    <property type="evidence" value="ECO:0007669"/>
    <property type="project" value="EnsemblFungi"/>
</dbReference>
<reference evidence="12" key="1">
    <citation type="submission" date="2016-05" db="EMBL/GenBank/DDBJ databases">
        <title>Comparative genomics of biotechnologically important yeasts.</title>
        <authorList>
            <consortium name="DOE Joint Genome Institute"/>
            <person name="Riley R."/>
            <person name="Haridas S."/>
            <person name="Wolfe K.H."/>
            <person name="Lopes M.R."/>
            <person name="Hittinger C.T."/>
            <person name="Goker M."/>
            <person name="Salamov A."/>
            <person name="Wisecaver J."/>
            <person name="Long T.M."/>
            <person name="Aerts A.L."/>
            <person name="Barry K."/>
            <person name="Choi C."/>
            <person name="Clum A."/>
            <person name="Coughlan A.Y."/>
            <person name="Deshpande S."/>
            <person name="Douglass A.P."/>
            <person name="Hanson S.J."/>
            <person name="Klenk H.-P."/>
            <person name="Labutti K."/>
            <person name="Lapidus A."/>
            <person name="Lindquist E."/>
            <person name="Lipzen A."/>
            <person name="Meier-Kolthoff J.P."/>
            <person name="Ohm R.A."/>
            <person name="Otillar R.P."/>
            <person name="Pangilinan J."/>
            <person name="Peng Y."/>
            <person name="Rokas A."/>
            <person name="Rosa C.A."/>
            <person name="Scheuner C."/>
            <person name="Sibirny A.A."/>
            <person name="Slot J.C."/>
            <person name="Stielow J.B."/>
            <person name="Sun H."/>
            <person name="Kurtzman C.P."/>
            <person name="Blackwell M."/>
            <person name="Grigoriev I.V."/>
            <person name="Jeffries T.W."/>
        </authorList>
    </citation>
    <scope>NUCLEOTIDE SEQUENCE [LARGE SCALE GENOMIC DNA]</scope>
    <source>
        <strain evidence="12">NRRL Y-2460</strain>
    </source>
</reference>
<sequence length="283" mass="31917">MTVQRFYQLSSGYRLPSVGLGTWSIPNASTAKVVCSALDCGFRLIDTAVLYGNERECGQGILKWIEQDPQNNKREEVVYTTKLWNSECGYARAKAAIKKCFEKVEGLGYIDLLLIHSPLAGPTARLETWKAMQEAVDEGLVKSIGVSNYGQHHIEQLLSWEGLRYKPVVNQIEISPWLMRQELADFCKSNGIVVEAYAPLAHGGRINDKDVSRLAKKYNVSTAQILIRWSLQKGYVPLPKTKSLERLPSNIDVYNFEISQEDMDILSHPESYDPTDWECTDAP</sequence>
<dbReference type="InterPro" id="IPR036812">
    <property type="entry name" value="NAD(P)_OxRdtase_dom_sf"/>
</dbReference>
<comment type="catalytic activity">
    <reaction evidence="2">
        <text>(R)-pantolactone + NADP(+) = 2-dehydropantolactone + NADPH + H(+)</text>
        <dbReference type="Rhea" id="RHEA:18981"/>
        <dbReference type="ChEBI" id="CHEBI:15378"/>
        <dbReference type="ChEBI" id="CHEBI:16719"/>
        <dbReference type="ChEBI" id="CHEBI:18395"/>
        <dbReference type="ChEBI" id="CHEBI:57783"/>
        <dbReference type="ChEBI" id="CHEBI:58349"/>
        <dbReference type="EC" id="1.1.1.358"/>
    </reaction>
</comment>
<dbReference type="GO" id="GO:0047011">
    <property type="term" value="F:2-dehydropantolactone reductase (A-specific) activity"/>
    <property type="evidence" value="ECO:0007669"/>
    <property type="project" value="UniProtKB-ARBA"/>
</dbReference>
<dbReference type="InterPro" id="IPR023210">
    <property type="entry name" value="NADP_OxRdtase_dom"/>
</dbReference>
<feature type="active site" description="Proton donor" evidence="7">
    <location>
        <position position="51"/>
    </location>
</feature>
<dbReference type="EMBL" id="KV454013">
    <property type="protein sequence ID" value="ODV96501.1"/>
    <property type="molecule type" value="Genomic_DNA"/>
</dbReference>
<dbReference type="PROSITE" id="PS00798">
    <property type="entry name" value="ALDOKETO_REDUCTASE_1"/>
    <property type="match status" value="1"/>
</dbReference>
<evidence type="ECO:0000256" key="5">
    <source>
        <dbReference type="ARBA" id="ARBA00079693"/>
    </source>
</evidence>
<dbReference type="PIRSF" id="PIRSF000097">
    <property type="entry name" value="AKR"/>
    <property type="match status" value="1"/>
</dbReference>
<dbReference type="FunFam" id="3.20.20.100:FF:000002">
    <property type="entry name" value="2,5-diketo-D-gluconic acid reductase A"/>
    <property type="match status" value="1"/>
</dbReference>
<evidence type="ECO:0000256" key="7">
    <source>
        <dbReference type="PIRSR" id="PIRSR000097-1"/>
    </source>
</evidence>
<dbReference type="GO" id="GO:0034599">
    <property type="term" value="P:cellular response to oxidative stress"/>
    <property type="evidence" value="ECO:0007669"/>
    <property type="project" value="EnsemblFungi"/>
</dbReference>
<dbReference type="InterPro" id="IPR018170">
    <property type="entry name" value="Aldo/ket_reductase_CS"/>
</dbReference>
<feature type="domain" description="NADP-dependent oxidoreductase" evidence="10">
    <location>
        <begin position="18"/>
        <end position="266"/>
    </location>
</feature>
<evidence type="ECO:0000256" key="6">
    <source>
        <dbReference type="ARBA" id="ARBA00081322"/>
    </source>
</evidence>
<dbReference type="PRINTS" id="PR00069">
    <property type="entry name" value="ALDKETRDTASE"/>
</dbReference>
<dbReference type="InterPro" id="IPR020471">
    <property type="entry name" value="AKR"/>
</dbReference>